<evidence type="ECO:0000259" key="5">
    <source>
        <dbReference type="Pfam" id="PF04055"/>
    </source>
</evidence>
<protein>
    <recommendedName>
        <fullName evidence="9">Radical SAM protein</fullName>
    </recommendedName>
</protein>
<keyword evidence="1" id="KW-0949">S-adenosyl-L-methionine</keyword>
<evidence type="ECO:0000313" key="7">
    <source>
        <dbReference type="EMBL" id="MDV0446536.1"/>
    </source>
</evidence>
<evidence type="ECO:0000256" key="3">
    <source>
        <dbReference type="ARBA" id="ARBA00023004"/>
    </source>
</evidence>
<dbReference type="PANTHER" id="PTHR43288:SF1">
    <property type="entry name" value="GLYCYL-RADICAL ENZYME ACTIVATING ENZYME MJ0021-RELATED"/>
    <property type="match status" value="1"/>
</dbReference>
<dbReference type="GO" id="GO:0051536">
    <property type="term" value="F:iron-sulfur cluster binding"/>
    <property type="evidence" value="ECO:0007669"/>
    <property type="project" value="UniProtKB-KW"/>
</dbReference>
<keyword evidence="2" id="KW-0479">Metal-binding</keyword>
<dbReference type="PANTHER" id="PTHR43288">
    <property type="entry name" value="BIOTIN SYNTHASE-RELATED PROTEIN, RADICAL SAM SUPERFAMILY"/>
    <property type="match status" value="1"/>
</dbReference>
<gene>
    <name evidence="7" type="ORF">MsAg5_03810</name>
</gene>
<evidence type="ECO:0000313" key="8">
    <source>
        <dbReference type="Proteomes" id="UP001271789"/>
    </source>
</evidence>
<dbReference type="SFLD" id="SFLDS00029">
    <property type="entry name" value="Radical_SAM"/>
    <property type="match status" value="1"/>
</dbReference>
<sequence length="368" mass="40474">MSNFESDESISGSFARYLSDGCVCCQKGAKMVLFVTGRCHRDCFYCPLSDERKDRDVVFANERLVLSDADVLAEAAAMNAEGTGITGGEPLLELDAVCRYISLLKDNFGSGHHIHLYTSVAADAGTIQKLAAAGLDEIRFHPPREDWRQLSGSDFEKSIRTAAAAGILAGIEIPALPGAVDVAVFAKSVDCFLNLNELEFSENNADAMKEHGFSLIDNESNAVSGSREIARQAFDVGGKVNFCSSRYKDAVQLRLRLIRTASQNARAFDEITSDGTVIYGKIKVQNEFLNDFVALLNDFEIPDEAYEIIESDGDADDYSVVETAIGIAEELAEIFREDSITDFGDIQFWAFERYPFTNGFVVESSRIY</sequence>
<dbReference type="InterPro" id="IPR007197">
    <property type="entry name" value="rSAM"/>
</dbReference>
<dbReference type="InterPro" id="IPR058240">
    <property type="entry name" value="rSAM_sf"/>
</dbReference>
<reference evidence="7" key="1">
    <citation type="submission" date="2023-06" db="EMBL/GenBank/DDBJ databases">
        <title>Genome sequence of Methanosarcinaceae archaeon Ag5.</title>
        <authorList>
            <person name="Protasov E."/>
            <person name="Platt K."/>
            <person name="Poehlein A."/>
            <person name="Daniel R."/>
            <person name="Brune A."/>
        </authorList>
    </citation>
    <scope>NUCLEOTIDE SEQUENCE</scope>
    <source>
        <strain evidence="7">Ag5</strain>
    </source>
</reference>
<evidence type="ECO:0000256" key="4">
    <source>
        <dbReference type="ARBA" id="ARBA00023014"/>
    </source>
</evidence>
<dbReference type="SUPFAM" id="SSF102114">
    <property type="entry name" value="Radical SAM enzymes"/>
    <property type="match status" value="1"/>
</dbReference>
<evidence type="ECO:0000256" key="2">
    <source>
        <dbReference type="ARBA" id="ARBA00022723"/>
    </source>
</evidence>
<keyword evidence="3" id="KW-0408">Iron</keyword>
<proteinExistence type="predicted"/>
<dbReference type="Gene3D" id="3.20.20.70">
    <property type="entry name" value="Aldolase class I"/>
    <property type="match status" value="1"/>
</dbReference>
<dbReference type="CDD" id="cd01335">
    <property type="entry name" value="Radical_SAM"/>
    <property type="match status" value="1"/>
</dbReference>
<feature type="domain" description="DUF8061" evidence="6">
    <location>
        <begin position="275"/>
        <end position="364"/>
    </location>
</feature>
<dbReference type="RefSeq" id="WP_338098934.1">
    <property type="nucleotide sequence ID" value="NZ_JAWDKD010000008.1"/>
</dbReference>
<dbReference type="Pfam" id="PF04055">
    <property type="entry name" value="Radical_SAM"/>
    <property type="match status" value="1"/>
</dbReference>
<dbReference type="Pfam" id="PF26257">
    <property type="entry name" value="DUF8061"/>
    <property type="match status" value="1"/>
</dbReference>
<dbReference type="AlphaFoldDB" id="A0AAE4MIA8"/>
<keyword evidence="8" id="KW-1185">Reference proteome</keyword>
<evidence type="ECO:0000259" key="6">
    <source>
        <dbReference type="Pfam" id="PF26257"/>
    </source>
</evidence>
<dbReference type="InterPro" id="IPR058374">
    <property type="entry name" value="DUF8061"/>
</dbReference>
<dbReference type="InterPro" id="IPR040087">
    <property type="entry name" value="MJ0021-like"/>
</dbReference>
<accession>A0AAE4MIA8</accession>
<dbReference type="Proteomes" id="UP001271789">
    <property type="component" value="Unassembled WGS sequence"/>
</dbReference>
<dbReference type="GO" id="GO:0046872">
    <property type="term" value="F:metal ion binding"/>
    <property type="evidence" value="ECO:0007669"/>
    <property type="project" value="UniProtKB-KW"/>
</dbReference>
<evidence type="ECO:0008006" key="9">
    <source>
        <dbReference type="Google" id="ProtNLM"/>
    </source>
</evidence>
<keyword evidence="4" id="KW-0411">Iron-sulfur</keyword>
<comment type="caution">
    <text evidence="7">The sequence shown here is derived from an EMBL/GenBank/DDBJ whole genome shotgun (WGS) entry which is preliminary data.</text>
</comment>
<dbReference type="EMBL" id="JAWDKD010000008">
    <property type="protein sequence ID" value="MDV0446536.1"/>
    <property type="molecule type" value="Genomic_DNA"/>
</dbReference>
<feature type="domain" description="Radical SAM core" evidence="5">
    <location>
        <begin position="35"/>
        <end position="140"/>
    </location>
</feature>
<dbReference type="GO" id="GO:0003824">
    <property type="term" value="F:catalytic activity"/>
    <property type="evidence" value="ECO:0007669"/>
    <property type="project" value="InterPro"/>
</dbReference>
<evidence type="ECO:0000256" key="1">
    <source>
        <dbReference type="ARBA" id="ARBA00022691"/>
    </source>
</evidence>
<dbReference type="InterPro" id="IPR013785">
    <property type="entry name" value="Aldolase_TIM"/>
</dbReference>
<name>A0AAE4MIA8_9EURY</name>
<organism evidence="7 8">
    <name type="scientific">Methanolapillus africanus</name>
    <dbReference type="NCBI Taxonomy" id="3028297"/>
    <lineage>
        <taxon>Archaea</taxon>
        <taxon>Methanobacteriati</taxon>
        <taxon>Methanobacteriota</taxon>
        <taxon>Stenosarchaea group</taxon>
        <taxon>Methanomicrobia</taxon>
        <taxon>Methanosarcinales</taxon>
        <taxon>Methanosarcinaceae</taxon>
        <taxon>Methanolapillus</taxon>
    </lineage>
</organism>
<dbReference type="SFLD" id="SFLDG01108">
    <property type="entry name" value="Uncharacterised_Radical_SAM_Su"/>
    <property type="match status" value="1"/>
</dbReference>